<proteinExistence type="predicted"/>
<name>A0A3S0J6X6_9BURK</name>
<dbReference type="AlphaFoldDB" id="A0A3S0J6X6"/>
<dbReference type="PANTHER" id="PTHR19288">
    <property type="entry name" value="4-NITROPHENYLPHOSPHATASE-RELATED"/>
    <property type="match status" value="1"/>
</dbReference>
<dbReference type="GO" id="GO:0005737">
    <property type="term" value="C:cytoplasm"/>
    <property type="evidence" value="ECO:0007669"/>
    <property type="project" value="TreeGrafter"/>
</dbReference>
<dbReference type="NCBIfam" id="TIGR01460">
    <property type="entry name" value="HAD-SF-IIA"/>
    <property type="match status" value="1"/>
</dbReference>
<keyword evidence="2" id="KW-1185">Reference proteome</keyword>
<dbReference type="Gene3D" id="3.40.50.1000">
    <property type="entry name" value="HAD superfamily/HAD-like"/>
    <property type="match status" value="2"/>
</dbReference>
<gene>
    <name evidence="1" type="ORF">EJP69_19635</name>
</gene>
<evidence type="ECO:0000313" key="2">
    <source>
        <dbReference type="Proteomes" id="UP000267418"/>
    </source>
</evidence>
<organism evidence="1 2">
    <name type="scientific">Variovorax gossypii</name>
    <dbReference type="NCBI Taxonomy" id="1679495"/>
    <lineage>
        <taxon>Bacteria</taxon>
        <taxon>Pseudomonadati</taxon>
        <taxon>Pseudomonadota</taxon>
        <taxon>Betaproteobacteria</taxon>
        <taxon>Burkholderiales</taxon>
        <taxon>Comamonadaceae</taxon>
        <taxon>Variovorax</taxon>
    </lineage>
</organism>
<evidence type="ECO:0000313" key="1">
    <source>
        <dbReference type="EMBL" id="RTQ32915.1"/>
    </source>
</evidence>
<dbReference type="OrthoDB" id="148966at2"/>
<dbReference type="SUPFAM" id="SSF56784">
    <property type="entry name" value="HAD-like"/>
    <property type="match status" value="1"/>
</dbReference>
<accession>A0A3S0J6X6</accession>
<reference evidence="1 2" key="1">
    <citation type="submission" date="2018-12" db="EMBL/GenBank/DDBJ databases">
        <title>The genome of Variovorax gossypii DSM 100435.</title>
        <authorList>
            <person name="Gao J."/>
            <person name="Sun J."/>
        </authorList>
    </citation>
    <scope>NUCLEOTIDE SEQUENCE [LARGE SCALE GENOMIC DNA]</scope>
    <source>
        <strain evidence="1 2">DSM 100435</strain>
    </source>
</reference>
<dbReference type="InterPro" id="IPR023214">
    <property type="entry name" value="HAD_sf"/>
</dbReference>
<sequence>MALKALLIDIDGTLIFRGEAIVGANRALQEAAEAGLAVRLLTNISARLPHHIAAGLRAGGILVPEDAIQTAGMACSAHIRGQPGASCHLLVPDAMAGLFEGIRRDDRQPDFVVVGDVAERFDYALLNDVFRMLRDGARLVVPHRNLYWFDGEGPARLDAGAFIVGLEAAAGQTAVVTGKPSPVFFQAALDAVGVTADEALVVGDDLLTDIEGARASGIASVLVRTGKGETPRASEAAAPSAELQSIAGLMPYLRDAGHLAR</sequence>
<dbReference type="GO" id="GO:0016791">
    <property type="term" value="F:phosphatase activity"/>
    <property type="evidence" value="ECO:0007669"/>
    <property type="project" value="TreeGrafter"/>
</dbReference>
<dbReference type="Pfam" id="PF13242">
    <property type="entry name" value="Hydrolase_like"/>
    <property type="match status" value="1"/>
</dbReference>
<dbReference type="EMBL" id="RXOE01000005">
    <property type="protein sequence ID" value="RTQ32915.1"/>
    <property type="molecule type" value="Genomic_DNA"/>
</dbReference>
<dbReference type="InterPro" id="IPR006357">
    <property type="entry name" value="HAD-SF_hydro_IIA"/>
</dbReference>
<keyword evidence="1" id="KW-0378">Hydrolase</keyword>
<dbReference type="InterPro" id="IPR036412">
    <property type="entry name" value="HAD-like_sf"/>
</dbReference>
<comment type="caution">
    <text evidence="1">The sequence shown here is derived from an EMBL/GenBank/DDBJ whole genome shotgun (WGS) entry which is preliminary data.</text>
</comment>
<protein>
    <submittedName>
        <fullName evidence="1">HAD-IIA family hydrolase</fullName>
    </submittedName>
</protein>
<dbReference type="Pfam" id="PF13344">
    <property type="entry name" value="Hydrolase_6"/>
    <property type="match status" value="1"/>
</dbReference>
<dbReference type="RefSeq" id="WP_126472171.1">
    <property type="nucleotide sequence ID" value="NZ_RXOE01000005.1"/>
</dbReference>
<dbReference type="Proteomes" id="UP000267418">
    <property type="component" value="Unassembled WGS sequence"/>
</dbReference>
<dbReference type="PANTHER" id="PTHR19288:SF46">
    <property type="entry name" value="HALOACID DEHALOGENASE-LIKE HYDROLASE DOMAIN-CONTAINING PROTEIN 2"/>
    <property type="match status" value="1"/>
</dbReference>